<gene>
    <name evidence="1" type="ORF">SAMN04488052_103119</name>
</gene>
<reference evidence="1 2" key="1">
    <citation type="submission" date="2016-10" db="EMBL/GenBank/DDBJ databases">
        <authorList>
            <person name="de Groot N.N."/>
        </authorList>
    </citation>
    <scope>NUCLEOTIDE SEQUENCE [LARGE SCALE GENOMIC DNA]</scope>
    <source>
        <strain evidence="1 2">CGMCC 1.6291</strain>
    </source>
</reference>
<dbReference type="OrthoDB" id="7860618at2"/>
<dbReference type="STRING" id="406100.SAMN04488052_103119"/>
<dbReference type="AlphaFoldDB" id="A0A1H8SNX1"/>
<organism evidence="1 2">
    <name type="scientific">Aquisalimonas asiatica</name>
    <dbReference type="NCBI Taxonomy" id="406100"/>
    <lineage>
        <taxon>Bacteria</taxon>
        <taxon>Pseudomonadati</taxon>
        <taxon>Pseudomonadota</taxon>
        <taxon>Gammaproteobacteria</taxon>
        <taxon>Chromatiales</taxon>
        <taxon>Ectothiorhodospiraceae</taxon>
        <taxon>Aquisalimonas</taxon>
    </lineage>
</organism>
<protein>
    <submittedName>
        <fullName evidence="1">Transcriptional regulator, AlpA family</fullName>
    </submittedName>
</protein>
<dbReference type="EMBL" id="FOEG01000003">
    <property type="protein sequence ID" value="SEO80659.1"/>
    <property type="molecule type" value="Genomic_DNA"/>
</dbReference>
<keyword evidence="2" id="KW-1185">Reference proteome</keyword>
<sequence>MSEYTFTLTYQLPNAGEDPEALVERLAEAGCDDALVGTGVPGRIALEFTRDASSAWEAVATALRDVKRAVPGAKLIEAAPDFVGVTDIALVLGTSRQYVRKLMLSHGDSFPPPVHGGSASIWHLAEVLEWLAQRKGHALERTQLETARAALEVNLVKETQRFPVKADNQLDGLIA</sequence>
<evidence type="ECO:0000313" key="2">
    <source>
        <dbReference type="Proteomes" id="UP000199657"/>
    </source>
</evidence>
<dbReference type="Proteomes" id="UP000199657">
    <property type="component" value="Unassembled WGS sequence"/>
</dbReference>
<proteinExistence type="predicted"/>
<name>A0A1H8SNX1_9GAMM</name>
<evidence type="ECO:0000313" key="1">
    <source>
        <dbReference type="EMBL" id="SEO80659.1"/>
    </source>
</evidence>
<accession>A0A1H8SNX1</accession>
<dbReference type="RefSeq" id="WP_091642259.1">
    <property type="nucleotide sequence ID" value="NZ_FOEG01000003.1"/>
</dbReference>